<keyword evidence="4" id="KW-0249">Electron transport</keyword>
<evidence type="ECO:0000313" key="8">
    <source>
        <dbReference type="EMBL" id="UGS33680.1"/>
    </source>
</evidence>
<dbReference type="GO" id="GO:0051538">
    <property type="term" value="F:3 iron, 4 sulfur cluster binding"/>
    <property type="evidence" value="ECO:0007669"/>
    <property type="project" value="UniProtKB-KW"/>
</dbReference>
<keyword evidence="2" id="KW-0813">Transport</keyword>
<evidence type="ECO:0000256" key="6">
    <source>
        <dbReference type="ARBA" id="ARBA00023014"/>
    </source>
</evidence>
<reference evidence="8" key="1">
    <citation type="journal article" date="2022" name="Int. J. Syst. Evol. Microbiol.">
        <title>Pseudomonas aegrilactucae sp. nov. and Pseudomonas morbosilactucae sp. nov., pathogens causing bacterial rot of lettuce in Japan.</title>
        <authorList>
            <person name="Sawada H."/>
            <person name="Fujikawa T."/>
            <person name="Satou M."/>
        </authorList>
    </citation>
    <scope>NUCLEOTIDE SEQUENCE</scope>
    <source>
        <strain evidence="8">0166_1</strain>
    </source>
</reference>
<evidence type="ECO:0000256" key="7">
    <source>
        <dbReference type="ARBA" id="ARBA00023291"/>
    </source>
</evidence>
<dbReference type="Gene3D" id="3.30.70.20">
    <property type="match status" value="1"/>
</dbReference>
<dbReference type="AlphaFoldDB" id="A0A9E6XRR8"/>
<sequence length="63" mass="6653">MRVVVNWGLCDGNGVCSVEAPTVFAIDDDDNLVVLQEDVPAELRPAVEAAARACPKRAITVDG</sequence>
<dbReference type="Proteomes" id="UP001162834">
    <property type="component" value="Chromosome"/>
</dbReference>
<keyword evidence="6" id="KW-0411">Iron-sulfur</keyword>
<dbReference type="RefSeq" id="WP_407655865.1">
    <property type="nucleotide sequence ID" value="NZ_CP087164.1"/>
</dbReference>
<dbReference type="EMBL" id="CP087164">
    <property type="protein sequence ID" value="UGS33680.1"/>
    <property type="molecule type" value="Genomic_DNA"/>
</dbReference>
<proteinExistence type="predicted"/>
<dbReference type="Pfam" id="PF13459">
    <property type="entry name" value="Fer4_15"/>
    <property type="match status" value="1"/>
</dbReference>
<name>A0A9E6XRR8_9ACTN</name>
<evidence type="ECO:0000256" key="1">
    <source>
        <dbReference type="ARBA" id="ARBA00001927"/>
    </source>
</evidence>
<dbReference type="SUPFAM" id="SSF54862">
    <property type="entry name" value="4Fe-4S ferredoxins"/>
    <property type="match status" value="1"/>
</dbReference>
<evidence type="ECO:0000256" key="3">
    <source>
        <dbReference type="ARBA" id="ARBA00022723"/>
    </source>
</evidence>
<keyword evidence="7" id="KW-0003">3Fe-4S</keyword>
<gene>
    <name evidence="8" type="ORF">DSM104329_00045</name>
</gene>
<keyword evidence="3" id="KW-0479">Metal-binding</keyword>
<dbReference type="PANTHER" id="PTHR36923:SF3">
    <property type="entry name" value="FERREDOXIN"/>
    <property type="match status" value="1"/>
</dbReference>
<accession>A0A9E6XRR8</accession>
<dbReference type="InterPro" id="IPR051269">
    <property type="entry name" value="Fe-S_cluster_ET"/>
</dbReference>
<evidence type="ECO:0008006" key="10">
    <source>
        <dbReference type="Google" id="ProtNLM"/>
    </source>
</evidence>
<evidence type="ECO:0000256" key="4">
    <source>
        <dbReference type="ARBA" id="ARBA00022982"/>
    </source>
</evidence>
<dbReference type="GO" id="GO:0046872">
    <property type="term" value="F:metal ion binding"/>
    <property type="evidence" value="ECO:0007669"/>
    <property type="project" value="UniProtKB-KW"/>
</dbReference>
<evidence type="ECO:0000256" key="2">
    <source>
        <dbReference type="ARBA" id="ARBA00022448"/>
    </source>
</evidence>
<comment type="cofactor">
    <cofactor evidence="1">
        <name>[3Fe-4S] cluster</name>
        <dbReference type="ChEBI" id="CHEBI:21137"/>
    </cofactor>
</comment>
<dbReference type="KEGG" id="sbae:DSM104329_00045"/>
<evidence type="ECO:0000256" key="5">
    <source>
        <dbReference type="ARBA" id="ARBA00023004"/>
    </source>
</evidence>
<organism evidence="8 9">
    <name type="scientific">Capillimicrobium parvum</name>
    <dbReference type="NCBI Taxonomy" id="2884022"/>
    <lineage>
        <taxon>Bacteria</taxon>
        <taxon>Bacillati</taxon>
        <taxon>Actinomycetota</taxon>
        <taxon>Thermoleophilia</taxon>
        <taxon>Solirubrobacterales</taxon>
        <taxon>Capillimicrobiaceae</taxon>
        <taxon>Capillimicrobium</taxon>
    </lineage>
</organism>
<dbReference type="PANTHER" id="PTHR36923">
    <property type="entry name" value="FERREDOXIN"/>
    <property type="match status" value="1"/>
</dbReference>
<keyword evidence="9" id="KW-1185">Reference proteome</keyword>
<keyword evidence="5" id="KW-0408">Iron</keyword>
<evidence type="ECO:0000313" key="9">
    <source>
        <dbReference type="Proteomes" id="UP001162834"/>
    </source>
</evidence>
<protein>
    <recommendedName>
        <fullName evidence="10">Ferredoxin</fullName>
    </recommendedName>
</protein>